<dbReference type="AlphaFoldDB" id="A0A383UJC1"/>
<gene>
    <name evidence="2" type="ORF">BLGHR1_10146</name>
</gene>
<reference evidence="2 3" key="1">
    <citation type="submission" date="2017-11" db="EMBL/GenBank/DDBJ databases">
        <authorList>
            <person name="Kracher B."/>
        </authorList>
    </citation>
    <scope>NUCLEOTIDE SEQUENCE [LARGE SCALE GENOMIC DNA]</scope>
    <source>
        <strain evidence="2 3">RACE1</strain>
    </source>
</reference>
<proteinExistence type="predicted"/>
<name>A0A383UJC1_BLUHO</name>
<protein>
    <submittedName>
        <fullName evidence="2">Uncharacterized protein</fullName>
    </submittedName>
</protein>
<sequence length="196" mass="22227">MQISIFFLTLMIFGIIAMPISKYGVISSNNRIMGDTNFKPIENTTSIIQKREDKVFLNGKNAVIVNKLPTTNRILPVTKSTESLSELPVIHTAAASEVESSVKHAKRALHQTTSGFRLDGRRSFPYYNQKSIIHLSRLANDHKILSANRRLRRPHGYRITHLPSGEKMESFLAYIWLDLRSRVEDVELCHGILIGV</sequence>
<evidence type="ECO:0000313" key="3">
    <source>
        <dbReference type="Proteomes" id="UP000275772"/>
    </source>
</evidence>
<evidence type="ECO:0000313" key="2">
    <source>
        <dbReference type="EMBL" id="SZE99395.1"/>
    </source>
</evidence>
<dbReference type="Proteomes" id="UP000275772">
    <property type="component" value="Unassembled WGS sequence"/>
</dbReference>
<accession>A0A383UJC1</accession>
<organism evidence="2 3">
    <name type="scientific">Blumeria hordei</name>
    <name type="common">Barley powdery mildew</name>
    <name type="synonym">Blumeria graminis f. sp. hordei</name>
    <dbReference type="NCBI Taxonomy" id="2867405"/>
    <lineage>
        <taxon>Eukaryota</taxon>
        <taxon>Fungi</taxon>
        <taxon>Dikarya</taxon>
        <taxon>Ascomycota</taxon>
        <taxon>Pezizomycotina</taxon>
        <taxon>Leotiomycetes</taxon>
        <taxon>Erysiphales</taxon>
        <taxon>Erysiphaceae</taxon>
        <taxon>Blumeria</taxon>
    </lineage>
</organism>
<dbReference type="EMBL" id="UNSH01000001">
    <property type="protein sequence ID" value="SZE99395.1"/>
    <property type="molecule type" value="Genomic_DNA"/>
</dbReference>
<dbReference type="VEuPathDB" id="FungiDB:BLGHR1_10146"/>
<keyword evidence="1" id="KW-0732">Signal</keyword>
<evidence type="ECO:0000256" key="1">
    <source>
        <dbReference type="SAM" id="SignalP"/>
    </source>
</evidence>
<feature type="signal peptide" evidence="1">
    <location>
        <begin position="1"/>
        <end position="17"/>
    </location>
</feature>
<feature type="chain" id="PRO_5016789042" evidence="1">
    <location>
        <begin position="18"/>
        <end position="196"/>
    </location>
</feature>